<feature type="domain" description="DUF6589" evidence="1">
    <location>
        <begin position="73"/>
        <end position="502"/>
    </location>
</feature>
<dbReference type="EMBL" id="CACRXK020012406">
    <property type="protein sequence ID" value="CAB4023264.1"/>
    <property type="molecule type" value="Genomic_DNA"/>
</dbReference>
<reference evidence="2" key="1">
    <citation type="submission" date="2020-04" db="EMBL/GenBank/DDBJ databases">
        <authorList>
            <person name="Alioto T."/>
            <person name="Alioto T."/>
            <person name="Gomez Garrido J."/>
        </authorList>
    </citation>
    <scope>NUCLEOTIDE SEQUENCE</scope>
    <source>
        <strain evidence="2">A484AB</strain>
    </source>
</reference>
<protein>
    <submittedName>
        <fullName evidence="2">Uncharacterized protein LOC110056377</fullName>
    </submittedName>
</protein>
<organism evidence="2 3">
    <name type="scientific">Paramuricea clavata</name>
    <name type="common">Red gorgonian</name>
    <name type="synonym">Violescent sea-whip</name>
    <dbReference type="NCBI Taxonomy" id="317549"/>
    <lineage>
        <taxon>Eukaryota</taxon>
        <taxon>Metazoa</taxon>
        <taxon>Cnidaria</taxon>
        <taxon>Anthozoa</taxon>
        <taxon>Octocorallia</taxon>
        <taxon>Malacalcyonacea</taxon>
        <taxon>Plexauridae</taxon>
        <taxon>Paramuricea</taxon>
    </lineage>
</organism>
<feature type="non-terminal residue" evidence="2">
    <location>
        <position position="1"/>
    </location>
</feature>
<proteinExistence type="predicted"/>
<accession>A0A6S7IV95</accession>
<comment type="caution">
    <text evidence="2">The sequence shown here is derived from an EMBL/GenBank/DDBJ whole genome shotgun (WGS) entry which is preliminary data.</text>
</comment>
<name>A0A6S7IV95_PARCT</name>
<sequence>ANMARLAKLKLTCSNRAILAKLEELGEDHDIKLKKAKETITHGNKTMQAKVRTLEVLKSNNNANATCDTSSEKKVAVPLGVIFKNENVNEDMLHILKQFHSYLPRTSNDGYDSQLFAGDQLTVERAINVQASVANGYTQEDRLEGINLQIGDWHASVKLLTLIYNKFFSAKSDGESCTIYSDRTLINRRNVTGDPKATYRPNRDFLRIIIESRVIVAASKVLGFESKSGMPTKFPIPPNLDTATKIQKLKYLMEASAKIVDAYIFEDSSVNQIVDDVLTVQERENLVNTQQLTKDGRFPCRFQGCTKSFRYNGKSRRSHEMTHDPPPDIPDQLSVSSCSNSRPTIEKVEVKDDVFNYNCGLLTDGFLFFNFLDAISEGDGMRIMRQYKYIMLYCKADESHSTKYALECLYQFFLVYAVLSPRDSERFIWNRSVSNTCQKGSNIPLDLDVEHSNNFIKQGIKNLGPNVTEHAISRISRAETATTNILDNLDENIQRVSRSGRHTQSSDDKDLQQLVKKALEVDIFTEHAQRSYKQFADIKRDRLENFDTSNLFKWINTHKNNLVRGIRAR</sequence>
<dbReference type="OrthoDB" id="5980862at2759"/>
<gene>
    <name evidence="2" type="ORF">PACLA_8A003540</name>
</gene>
<dbReference type="InterPro" id="IPR046496">
    <property type="entry name" value="DUF6589"/>
</dbReference>
<dbReference type="Proteomes" id="UP001152795">
    <property type="component" value="Unassembled WGS sequence"/>
</dbReference>
<evidence type="ECO:0000259" key="1">
    <source>
        <dbReference type="Pfam" id="PF20231"/>
    </source>
</evidence>
<evidence type="ECO:0000313" key="2">
    <source>
        <dbReference type="EMBL" id="CAB4023264.1"/>
    </source>
</evidence>
<dbReference type="AlphaFoldDB" id="A0A6S7IV95"/>
<dbReference type="Pfam" id="PF20231">
    <property type="entry name" value="DUF6589"/>
    <property type="match status" value="1"/>
</dbReference>
<keyword evidence="3" id="KW-1185">Reference proteome</keyword>
<evidence type="ECO:0000313" key="3">
    <source>
        <dbReference type="Proteomes" id="UP001152795"/>
    </source>
</evidence>